<evidence type="ECO:0000256" key="9">
    <source>
        <dbReference type="ARBA" id="ARBA00023235"/>
    </source>
</evidence>
<accession>A0A813DLQ4</accession>
<evidence type="ECO:0000313" key="16">
    <source>
        <dbReference type="Proteomes" id="UP000654075"/>
    </source>
</evidence>
<keyword evidence="4" id="KW-0276">Fatty acid metabolism</keyword>
<dbReference type="EMBL" id="CAJNNV010002119">
    <property type="protein sequence ID" value="CAE8586543.1"/>
    <property type="molecule type" value="Genomic_DNA"/>
</dbReference>
<dbReference type="GO" id="GO:0003857">
    <property type="term" value="F:(3S)-3-hydroxyacyl-CoA dehydrogenase (NAD+) activity"/>
    <property type="evidence" value="ECO:0007669"/>
    <property type="project" value="TreeGrafter"/>
</dbReference>
<proteinExistence type="inferred from homology"/>
<dbReference type="Gene3D" id="1.10.1040.50">
    <property type="match status" value="1"/>
</dbReference>
<dbReference type="Gene3D" id="3.90.226.10">
    <property type="entry name" value="2-enoyl-CoA Hydratase, Chain A, domain 1"/>
    <property type="match status" value="2"/>
</dbReference>
<dbReference type="Pfam" id="PF00725">
    <property type="entry name" value="3HCDH"/>
    <property type="match status" value="1"/>
</dbReference>
<evidence type="ECO:0000259" key="14">
    <source>
        <dbReference type="Pfam" id="PF02737"/>
    </source>
</evidence>
<dbReference type="GO" id="GO:0004300">
    <property type="term" value="F:enoyl-CoA hydratase activity"/>
    <property type="evidence" value="ECO:0007669"/>
    <property type="project" value="UniProtKB-ARBA"/>
</dbReference>
<keyword evidence="11" id="KW-0511">Multifunctional enzyme</keyword>
<evidence type="ECO:0008006" key="17">
    <source>
        <dbReference type="Google" id="ProtNLM"/>
    </source>
</evidence>
<dbReference type="InterPro" id="IPR029045">
    <property type="entry name" value="ClpP/crotonase-like_dom_sf"/>
</dbReference>
<evidence type="ECO:0000313" key="15">
    <source>
        <dbReference type="EMBL" id="CAE8586543.1"/>
    </source>
</evidence>
<dbReference type="GO" id="GO:0070403">
    <property type="term" value="F:NAD+ binding"/>
    <property type="evidence" value="ECO:0007669"/>
    <property type="project" value="InterPro"/>
</dbReference>
<dbReference type="FunFam" id="3.40.50.720:FF:000009">
    <property type="entry name" value="Fatty oxidation complex, alpha subunit"/>
    <property type="match status" value="1"/>
</dbReference>
<dbReference type="Proteomes" id="UP000654075">
    <property type="component" value="Unassembled WGS sequence"/>
</dbReference>
<keyword evidence="5" id="KW-0560">Oxidoreductase</keyword>
<dbReference type="UniPathway" id="UPA00659"/>
<keyword evidence="7" id="KW-0443">Lipid metabolism</keyword>
<evidence type="ECO:0000256" key="7">
    <source>
        <dbReference type="ARBA" id="ARBA00023098"/>
    </source>
</evidence>
<evidence type="ECO:0000256" key="3">
    <source>
        <dbReference type="ARBA" id="ARBA00008750"/>
    </source>
</evidence>
<evidence type="ECO:0000256" key="5">
    <source>
        <dbReference type="ARBA" id="ARBA00023002"/>
    </source>
</evidence>
<dbReference type="SUPFAM" id="SSF51735">
    <property type="entry name" value="NAD(P)-binding Rossmann-fold domains"/>
    <property type="match status" value="1"/>
</dbReference>
<dbReference type="Gene3D" id="3.40.50.720">
    <property type="entry name" value="NAD(P)-binding Rossmann-like Domain"/>
    <property type="match status" value="1"/>
</dbReference>
<evidence type="ECO:0000256" key="1">
    <source>
        <dbReference type="ARBA" id="ARBA00004275"/>
    </source>
</evidence>
<dbReference type="GO" id="GO:0016853">
    <property type="term" value="F:isomerase activity"/>
    <property type="evidence" value="ECO:0007669"/>
    <property type="project" value="UniProtKB-KW"/>
</dbReference>
<keyword evidence="16" id="KW-1185">Reference proteome</keyword>
<dbReference type="InterPro" id="IPR008927">
    <property type="entry name" value="6-PGluconate_DH-like_C_sf"/>
</dbReference>
<dbReference type="Gene3D" id="3.90.228.10">
    <property type="match status" value="1"/>
</dbReference>
<dbReference type="Pfam" id="PF00378">
    <property type="entry name" value="ECH_1"/>
    <property type="match status" value="1"/>
</dbReference>
<dbReference type="AlphaFoldDB" id="A0A813DLQ4"/>
<evidence type="ECO:0000256" key="12">
    <source>
        <dbReference type="RuleBase" id="RU003707"/>
    </source>
</evidence>
<dbReference type="InterPro" id="IPR006176">
    <property type="entry name" value="3-OHacyl-CoA_DH_NAD-bd"/>
</dbReference>
<comment type="similarity">
    <text evidence="3">In the N-terminal section; belongs to the enoyl-CoA hydratase/isomerase family.</text>
</comment>
<evidence type="ECO:0000259" key="13">
    <source>
        <dbReference type="Pfam" id="PF00725"/>
    </source>
</evidence>
<dbReference type="Pfam" id="PF02737">
    <property type="entry name" value="3HCDH_N"/>
    <property type="match status" value="1"/>
</dbReference>
<keyword evidence="10" id="KW-0456">Lyase</keyword>
<comment type="subcellular location">
    <subcellularLocation>
        <location evidence="1">Peroxisome</location>
    </subcellularLocation>
</comment>
<dbReference type="SUPFAM" id="SSF52096">
    <property type="entry name" value="ClpP/crotonase"/>
    <property type="match status" value="1"/>
</dbReference>
<feature type="domain" description="3-hydroxyacyl-CoA dehydrogenase C-terminal" evidence="13">
    <location>
        <begin position="791"/>
        <end position="882"/>
    </location>
</feature>
<gene>
    <name evidence="15" type="ORF">PGLA1383_LOCUS5399</name>
</gene>
<evidence type="ECO:0000256" key="11">
    <source>
        <dbReference type="ARBA" id="ARBA00023268"/>
    </source>
</evidence>
<evidence type="ECO:0000256" key="6">
    <source>
        <dbReference type="ARBA" id="ARBA00023027"/>
    </source>
</evidence>
<keyword evidence="6" id="KW-0520">NAD</keyword>
<dbReference type="PANTHER" id="PTHR23309">
    <property type="entry name" value="3-HYDROXYACYL-COA DEHYROGENASE"/>
    <property type="match status" value="1"/>
</dbReference>
<feature type="domain" description="3-hydroxyacyl-CoA dehydrogenase NAD binding" evidence="14">
    <location>
        <begin position="611"/>
        <end position="788"/>
    </location>
</feature>
<dbReference type="SUPFAM" id="SSF56399">
    <property type="entry name" value="ADP-ribosylation"/>
    <property type="match status" value="1"/>
</dbReference>
<dbReference type="SUPFAM" id="SSF48179">
    <property type="entry name" value="6-phosphogluconate dehydrogenase C-terminal domain-like"/>
    <property type="match status" value="1"/>
</dbReference>
<evidence type="ECO:0000256" key="2">
    <source>
        <dbReference type="ARBA" id="ARBA00005005"/>
    </source>
</evidence>
<name>A0A813DLQ4_POLGL</name>
<comment type="caution">
    <text evidence="15">The sequence shown here is derived from an EMBL/GenBank/DDBJ whole genome shotgun (WGS) entry which is preliminary data.</text>
</comment>
<feature type="non-terminal residue" evidence="15">
    <location>
        <position position="1"/>
    </location>
</feature>
<dbReference type="OrthoDB" id="428577at2759"/>
<dbReference type="InterPro" id="IPR018376">
    <property type="entry name" value="Enoyl-CoA_hyd/isom_CS"/>
</dbReference>
<evidence type="ECO:0000256" key="4">
    <source>
        <dbReference type="ARBA" id="ARBA00022832"/>
    </source>
</evidence>
<comment type="pathway">
    <text evidence="2">Lipid metabolism; fatty acid beta-oxidation.</text>
</comment>
<dbReference type="InterPro" id="IPR036291">
    <property type="entry name" value="NAD(P)-bd_dom_sf"/>
</dbReference>
<dbReference type="PROSITE" id="PS00166">
    <property type="entry name" value="ENOYL_COA_HYDRATASE"/>
    <property type="match status" value="1"/>
</dbReference>
<keyword evidence="8" id="KW-0576">Peroxisome</keyword>
<sequence>LWQRYPAEWVAIVEDGFQKWKRAAAAESQKPRRVHAGVDASGALLPWARGIRYSVDFQLLTCLEEVAGTRPRVVPVRRFVGGAQSDPPPGEQHPWYKRQVSSRDSSDWLNNGLFFRAFKQAMEDAGHQVEASADEIFDFRFNQDFRNKVPEADALRGGIVYKEPSGWKKFAVRVKDRYGCDNAWLRLDGRDGEWAVAYHGTSYSTVPAILSGGLIVGARQAYKDHKDARTGERIGEGVYCTPSIHAAAEFAPTVQIGGHTAKFVFQCRVRPQAIRRIHEEVGRESGAYWVINDPTDIRPYGILVQVQYNDGSVSFSSERIARLISLWEGYTSATNSGMSPFLARSARQQLFDKILFSYTLADGVGIITLSNGPVNSLSKNLVSAFEHELQNLVKDVKVKAILVTGAGKFFSGGAEISELTLLAAQGPNHAGPSPTEALRKVIDLLDSCPKTTVAAINGQALGGGLEVAMGCHYRVAVPQASLALPEAHKNGIVDKVAEDVVGEAAALALARPPSPVSKHPVPHASKFYVASSALEQGLLAATRMTPGAVAPFSIISCLKAAYSKLSFEDGLRVEDEEFSKSAALRHLFFAERLTQKVPGLDGSQAQPLRRIGIVGAGLMGGGIGMCFAEKGIPVVLKDAKQEWLDDGMKRVCALWASQMKRGRISHDKFRRLVGLVKPTLSYSDFSDVDVVIEAVPEIMDLKKQIFRDMEQVIPPHALICTNTSGLSIDEMASVLTNPSRVMGNHFFSPANVMQLLENIRASQSSDRTLATGMAMGKLLGKKTVLVGNCDGFVGNRMLAPYSAEARMLWEEGADVDQIDAAAQAFGMAMGPMALGDLVGQEIFWKQRKAKGDMRKQTKTYMGPYEVTDWICEQGRYGQKTPDPKIKATGRGIFIHRGRKKEVDPEVDAKMEEVRKMKGVVPRPINDEEVIDRLFFPLINEGLRSSGVRH</sequence>
<reference evidence="15" key="1">
    <citation type="submission" date="2021-02" db="EMBL/GenBank/DDBJ databases">
        <authorList>
            <person name="Dougan E. K."/>
            <person name="Rhodes N."/>
            <person name="Thang M."/>
            <person name="Chan C."/>
        </authorList>
    </citation>
    <scope>NUCLEOTIDE SEQUENCE</scope>
</reference>
<dbReference type="GO" id="GO:0005777">
    <property type="term" value="C:peroxisome"/>
    <property type="evidence" value="ECO:0007669"/>
    <property type="project" value="UniProtKB-SubCell"/>
</dbReference>
<keyword evidence="9" id="KW-0413">Isomerase</keyword>
<dbReference type="GO" id="GO:0006635">
    <property type="term" value="P:fatty acid beta-oxidation"/>
    <property type="evidence" value="ECO:0007669"/>
    <property type="project" value="UniProtKB-UniPathway"/>
</dbReference>
<dbReference type="InterPro" id="IPR001753">
    <property type="entry name" value="Enoyl-CoA_hydra/iso"/>
</dbReference>
<dbReference type="InterPro" id="IPR006108">
    <property type="entry name" value="3HC_DH_C"/>
</dbReference>
<evidence type="ECO:0000256" key="10">
    <source>
        <dbReference type="ARBA" id="ARBA00023239"/>
    </source>
</evidence>
<evidence type="ECO:0000256" key="8">
    <source>
        <dbReference type="ARBA" id="ARBA00023140"/>
    </source>
</evidence>
<protein>
    <recommendedName>
        <fullName evidence="17">Enoyl-CoA hydratase</fullName>
    </recommendedName>
</protein>
<organism evidence="15 16">
    <name type="scientific">Polarella glacialis</name>
    <name type="common">Dinoflagellate</name>
    <dbReference type="NCBI Taxonomy" id="89957"/>
    <lineage>
        <taxon>Eukaryota</taxon>
        <taxon>Sar</taxon>
        <taxon>Alveolata</taxon>
        <taxon>Dinophyceae</taxon>
        <taxon>Suessiales</taxon>
        <taxon>Suessiaceae</taxon>
        <taxon>Polarella</taxon>
    </lineage>
</organism>
<comment type="similarity">
    <text evidence="12">Belongs to the enoyl-CoA hydratase/isomerase family.</text>
</comment>
<dbReference type="CDD" id="cd06558">
    <property type="entry name" value="crotonase-like"/>
    <property type="match status" value="1"/>
</dbReference>